<dbReference type="Gene3D" id="3.30.565.10">
    <property type="entry name" value="Histidine kinase-like ATPase, C-terminal domain"/>
    <property type="match status" value="1"/>
</dbReference>
<dbReference type="PROSITE" id="PS51257">
    <property type="entry name" value="PROKAR_LIPOPROTEIN"/>
    <property type="match status" value="1"/>
</dbReference>
<keyword evidence="5" id="KW-1133">Transmembrane helix</keyword>
<dbReference type="InterPro" id="IPR036890">
    <property type="entry name" value="HATPase_C_sf"/>
</dbReference>
<keyword evidence="5" id="KW-0812">Transmembrane</keyword>
<sequence length="644" mass="73629">MIKKTLLLVVLVLFSCKNDDATIEQSSQFTKNQKQIISWFNLALAQRNINHFLIEKYADSITKQVANESPNFKALGLLCYGNYYNSINNDSLSFKNYNEALNIVRQTKNDSLLTSAYYGIGNYYKHTGDYPKSMEHFLTALKLSEKRKDTMDMAVIYANLGQLYLQKDDQKQAKHNLYLAKNLLDKKKHKPAYLITIHTLANLNGMNGNFTEALKLDEEGLKISNKLKSNDLKATFLDNKANCFMFSNQLDSAKYYFNECLKLDLIGKNEKQISDSYANLAQLAVFYKNDADVKSYTEKSIAIAQNVNYHPGIAKNYNLLIDFYKSKGDYKNAYEYSNKYQSVYKSLINDRKEIAAAEFKTIYETDKKEKELLISKNKIAESELQIKKKNTQFQILALVSLALIVIGYLIYRQQKLKNKQQEQEFQLKSAIKEIETQNKLHEQRLSISRDLHDNIGAQLTFVISSVDNLKFGNQISDSKIVNQLTKISDFTKSTIIELRDTIWAMNSSEFSFEDLRSRIFNFIEKAKIAQENIEFQFKIDETLSALKISSLVGINVYRTIQEAINNAIKYSAAEKISVNVAAIHDKIEIEITDNGKGFDMETIVLGNGILNMKKRIEEINGSFTVQSTLNKGTTITILLGKDEA</sequence>
<gene>
    <name evidence="7" type="ORF">LG45_01510</name>
</gene>
<proteinExistence type="predicted"/>
<name>A0A095SY26_9FLAO</name>
<dbReference type="SMART" id="SM00387">
    <property type="entry name" value="HATPase_c"/>
    <property type="match status" value="1"/>
</dbReference>
<dbReference type="AlphaFoldDB" id="A0A095SY26"/>
<accession>A0A095SY26</accession>
<dbReference type="STRING" id="1453498.LG45_01510"/>
<dbReference type="InterPro" id="IPR019734">
    <property type="entry name" value="TPR_rpt"/>
</dbReference>
<evidence type="ECO:0000259" key="6">
    <source>
        <dbReference type="PROSITE" id="PS50109"/>
    </source>
</evidence>
<keyword evidence="1" id="KW-0808">Transferase</keyword>
<feature type="domain" description="Histidine kinase" evidence="6">
    <location>
        <begin position="556"/>
        <end position="643"/>
    </location>
</feature>
<organism evidence="7 8">
    <name type="scientific">Flavobacterium aquatile LMG 4008 = ATCC 11947</name>
    <dbReference type="NCBI Taxonomy" id="1453498"/>
    <lineage>
        <taxon>Bacteria</taxon>
        <taxon>Pseudomonadati</taxon>
        <taxon>Bacteroidota</taxon>
        <taxon>Flavobacteriia</taxon>
        <taxon>Flavobacteriales</taxon>
        <taxon>Flavobacteriaceae</taxon>
        <taxon>Flavobacterium</taxon>
    </lineage>
</organism>
<comment type="caution">
    <text evidence="7">The sequence shown here is derived from an EMBL/GenBank/DDBJ whole genome shotgun (WGS) entry which is preliminary data.</text>
</comment>
<dbReference type="RefSeq" id="WP_035123699.1">
    <property type="nucleotide sequence ID" value="NZ_JRHH01000001.1"/>
</dbReference>
<dbReference type="EMBL" id="JRHH01000001">
    <property type="protein sequence ID" value="KGD69472.1"/>
    <property type="molecule type" value="Genomic_DNA"/>
</dbReference>
<dbReference type="PANTHER" id="PTHR24421">
    <property type="entry name" value="NITRATE/NITRITE SENSOR PROTEIN NARX-RELATED"/>
    <property type="match status" value="1"/>
</dbReference>
<feature type="repeat" description="TPR" evidence="4">
    <location>
        <begin position="114"/>
        <end position="147"/>
    </location>
</feature>
<evidence type="ECO:0000313" key="7">
    <source>
        <dbReference type="EMBL" id="KGD69472.1"/>
    </source>
</evidence>
<evidence type="ECO:0000313" key="8">
    <source>
        <dbReference type="Proteomes" id="UP000029554"/>
    </source>
</evidence>
<dbReference type="InterPro" id="IPR011712">
    <property type="entry name" value="Sig_transdc_His_kin_sub3_dim/P"/>
</dbReference>
<dbReference type="SMART" id="SM00028">
    <property type="entry name" value="TPR"/>
    <property type="match status" value="6"/>
</dbReference>
<dbReference type="Gene3D" id="1.20.5.1930">
    <property type="match status" value="1"/>
</dbReference>
<evidence type="ECO:0000256" key="3">
    <source>
        <dbReference type="ARBA" id="ARBA00023012"/>
    </source>
</evidence>
<feature type="transmembrane region" description="Helical" evidence="5">
    <location>
        <begin position="393"/>
        <end position="411"/>
    </location>
</feature>
<dbReference type="PROSITE" id="PS50109">
    <property type="entry name" value="HIS_KIN"/>
    <property type="match status" value="1"/>
</dbReference>
<evidence type="ECO:0000256" key="5">
    <source>
        <dbReference type="SAM" id="Phobius"/>
    </source>
</evidence>
<evidence type="ECO:0000256" key="1">
    <source>
        <dbReference type="ARBA" id="ARBA00022679"/>
    </source>
</evidence>
<dbReference type="InterPro" id="IPR011990">
    <property type="entry name" value="TPR-like_helical_dom_sf"/>
</dbReference>
<keyword evidence="2" id="KW-0418">Kinase</keyword>
<dbReference type="SUPFAM" id="SSF48452">
    <property type="entry name" value="TPR-like"/>
    <property type="match status" value="2"/>
</dbReference>
<keyword evidence="3" id="KW-0902">Two-component regulatory system</keyword>
<dbReference type="SUPFAM" id="SSF55874">
    <property type="entry name" value="ATPase domain of HSP90 chaperone/DNA topoisomerase II/histidine kinase"/>
    <property type="match status" value="1"/>
</dbReference>
<dbReference type="eggNOG" id="COG4585">
    <property type="taxonomic scope" value="Bacteria"/>
</dbReference>
<evidence type="ECO:0000256" key="4">
    <source>
        <dbReference type="PROSITE-ProRule" id="PRU00339"/>
    </source>
</evidence>
<dbReference type="Proteomes" id="UP000029554">
    <property type="component" value="Unassembled WGS sequence"/>
</dbReference>
<dbReference type="CDD" id="cd16917">
    <property type="entry name" value="HATPase_UhpB-NarQ-NarX-like"/>
    <property type="match status" value="1"/>
</dbReference>
<keyword evidence="5" id="KW-0472">Membrane</keyword>
<dbReference type="GO" id="GO:0046983">
    <property type="term" value="F:protein dimerization activity"/>
    <property type="evidence" value="ECO:0007669"/>
    <property type="project" value="InterPro"/>
</dbReference>
<dbReference type="InterPro" id="IPR050482">
    <property type="entry name" value="Sensor_HK_TwoCompSys"/>
</dbReference>
<dbReference type="OrthoDB" id="9778366at2"/>
<dbReference type="Gene3D" id="1.25.40.10">
    <property type="entry name" value="Tetratricopeptide repeat domain"/>
    <property type="match status" value="2"/>
</dbReference>
<keyword evidence="4" id="KW-0802">TPR repeat</keyword>
<dbReference type="PROSITE" id="PS50005">
    <property type="entry name" value="TPR"/>
    <property type="match status" value="1"/>
</dbReference>
<evidence type="ECO:0000256" key="2">
    <source>
        <dbReference type="ARBA" id="ARBA00022777"/>
    </source>
</evidence>
<dbReference type="Pfam" id="PF07730">
    <property type="entry name" value="HisKA_3"/>
    <property type="match status" value="1"/>
</dbReference>
<protein>
    <recommendedName>
        <fullName evidence="6">Histidine kinase domain-containing protein</fullName>
    </recommendedName>
</protein>
<dbReference type="GO" id="GO:0016020">
    <property type="term" value="C:membrane"/>
    <property type="evidence" value="ECO:0007669"/>
    <property type="project" value="InterPro"/>
</dbReference>
<dbReference type="Pfam" id="PF13424">
    <property type="entry name" value="TPR_12"/>
    <property type="match status" value="1"/>
</dbReference>
<keyword evidence="8" id="KW-1185">Reference proteome</keyword>
<dbReference type="InterPro" id="IPR003594">
    <property type="entry name" value="HATPase_dom"/>
</dbReference>
<dbReference type="InterPro" id="IPR005467">
    <property type="entry name" value="His_kinase_dom"/>
</dbReference>
<dbReference type="Pfam" id="PF02518">
    <property type="entry name" value="HATPase_c"/>
    <property type="match status" value="1"/>
</dbReference>
<dbReference type="GO" id="GO:0000155">
    <property type="term" value="F:phosphorelay sensor kinase activity"/>
    <property type="evidence" value="ECO:0007669"/>
    <property type="project" value="InterPro"/>
</dbReference>
<reference evidence="7 8" key="1">
    <citation type="submission" date="2014-09" db="EMBL/GenBank/DDBJ databases">
        <title>Whole Genome Shotgun of Flavobacterium aquatile LMG 4008.</title>
        <authorList>
            <person name="Gale A.N."/>
            <person name="Pipes S.E."/>
            <person name="Newman J.D."/>
        </authorList>
    </citation>
    <scope>NUCLEOTIDE SEQUENCE [LARGE SCALE GENOMIC DNA]</scope>
    <source>
        <strain evidence="7 8">LMG 4008</strain>
    </source>
</reference>